<keyword evidence="2" id="KW-1185">Reference proteome</keyword>
<dbReference type="AlphaFoldDB" id="A0A1U7M6J6"/>
<name>A0A1U7M6J6_TISCR</name>
<protein>
    <submittedName>
        <fullName evidence="1">Uncharacterized protein</fullName>
    </submittedName>
</protein>
<evidence type="ECO:0000313" key="1">
    <source>
        <dbReference type="EMBL" id="OLS02880.1"/>
    </source>
</evidence>
<comment type="caution">
    <text evidence="1">The sequence shown here is derived from an EMBL/GenBank/DDBJ whole genome shotgun (WGS) entry which is preliminary data.</text>
</comment>
<accession>A0A1U7M6J6</accession>
<dbReference type="Proteomes" id="UP000186112">
    <property type="component" value="Unassembled WGS sequence"/>
</dbReference>
<dbReference type="EMBL" id="LTDM01000015">
    <property type="protein sequence ID" value="OLS02880.1"/>
    <property type="molecule type" value="Genomic_DNA"/>
</dbReference>
<organism evidence="1 2">
    <name type="scientific">Tissierella creatinophila DSM 6911</name>
    <dbReference type="NCBI Taxonomy" id="1123403"/>
    <lineage>
        <taxon>Bacteria</taxon>
        <taxon>Bacillati</taxon>
        <taxon>Bacillota</taxon>
        <taxon>Tissierellia</taxon>
        <taxon>Tissierellales</taxon>
        <taxon>Tissierellaceae</taxon>
        <taxon>Tissierella</taxon>
    </lineage>
</organism>
<evidence type="ECO:0000313" key="2">
    <source>
        <dbReference type="Proteomes" id="UP000186112"/>
    </source>
</evidence>
<proteinExistence type="predicted"/>
<sequence length="58" mass="6827">MSNEQFLKSSPRQLKTLIKFHKNYSKGILLSAIGEFWEALNTDKEEYEYEEIESLADI</sequence>
<dbReference type="RefSeq" id="WP_158016446.1">
    <property type="nucleotide sequence ID" value="NZ_LTDM01000015.1"/>
</dbReference>
<gene>
    <name evidence="1" type="ORF">TICRE_11530</name>
</gene>
<reference evidence="1 2" key="1">
    <citation type="submission" date="2016-02" db="EMBL/GenBank/DDBJ databases">
        <title>Genome sequence of Tissierella creatinophila DSM 6911.</title>
        <authorList>
            <person name="Poehlein A."/>
            <person name="Daniel R."/>
        </authorList>
    </citation>
    <scope>NUCLEOTIDE SEQUENCE [LARGE SCALE GENOMIC DNA]</scope>
    <source>
        <strain evidence="1 2">DSM 6911</strain>
    </source>
</reference>